<sequence>MWRKTAPTCHNLRLPVFNFRMFSFSVDNTVAWLFLNCTLLVVNTAKHPIIQLRNRNHWINFMFF</sequence>
<dbReference type="Proteomes" id="UP000265566">
    <property type="component" value="Chromosome 3"/>
</dbReference>
<gene>
    <name evidence="1" type="ORF">MtrunA17_Chr3g0124771</name>
</gene>
<name>A0A396IXR4_MEDTR</name>
<dbReference type="AlphaFoldDB" id="A0A396IXR4"/>
<reference evidence="2" key="1">
    <citation type="journal article" date="2018" name="Nat. Plants">
        <title>Whole-genome landscape of Medicago truncatula symbiotic genes.</title>
        <authorList>
            <person name="Pecrix Y."/>
            <person name="Staton S.E."/>
            <person name="Sallet E."/>
            <person name="Lelandais-Briere C."/>
            <person name="Moreau S."/>
            <person name="Carrere S."/>
            <person name="Blein T."/>
            <person name="Jardinaud M.F."/>
            <person name="Latrasse D."/>
            <person name="Zouine M."/>
            <person name="Zahm M."/>
            <person name="Kreplak J."/>
            <person name="Mayjonade B."/>
            <person name="Satge C."/>
            <person name="Perez M."/>
            <person name="Cauet S."/>
            <person name="Marande W."/>
            <person name="Chantry-Darmon C."/>
            <person name="Lopez-Roques C."/>
            <person name="Bouchez O."/>
            <person name="Berard A."/>
            <person name="Debelle F."/>
            <person name="Munos S."/>
            <person name="Bendahmane A."/>
            <person name="Berges H."/>
            <person name="Niebel A."/>
            <person name="Buitink J."/>
            <person name="Frugier F."/>
            <person name="Benhamed M."/>
            <person name="Crespi M."/>
            <person name="Gouzy J."/>
            <person name="Gamas P."/>
        </authorList>
    </citation>
    <scope>NUCLEOTIDE SEQUENCE [LARGE SCALE GENOMIC DNA]</scope>
    <source>
        <strain evidence="2">cv. Jemalong A17</strain>
    </source>
</reference>
<dbReference type="Gramene" id="rna17912">
    <property type="protein sequence ID" value="RHN69438.1"/>
    <property type="gene ID" value="gene17912"/>
</dbReference>
<accession>A0A396IXR4</accession>
<organism evidence="1 2">
    <name type="scientific">Medicago truncatula</name>
    <name type="common">Barrel medic</name>
    <name type="synonym">Medicago tribuloides</name>
    <dbReference type="NCBI Taxonomy" id="3880"/>
    <lineage>
        <taxon>Eukaryota</taxon>
        <taxon>Viridiplantae</taxon>
        <taxon>Streptophyta</taxon>
        <taxon>Embryophyta</taxon>
        <taxon>Tracheophyta</taxon>
        <taxon>Spermatophyta</taxon>
        <taxon>Magnoliopsida</taxon>
        <taxon>eudicotyledons</taxon>
        <taxon>Gunneridae</taxon>
        <taxon>Pentapetalae</taxon>
        <taxon>rosids</taxon>
        <taxon>fabids</taxon>
        <taxon>Fabales</taxon>
        <taxon>Fabaceae</taxon>
        <taxon>Papilionoideae</taxon>
        <taxon>50 kb inversion clade</taxon>
        <taxon>NPAAA clade</taxon>
        <taxon>Hologalegina</taxon>
        <taxon>IRL clade</taxon>
        <taxon>Trifolieae</taxon>
        <taxon>Medicago</taxon>
    </lineage>
</organism>
<proteinExistence type="predicted"/>
<comment type="caution">
    <text evidence="1">The sequence shown here is derived from an EMBL/GenBank/DDBJ whole genome shotgun (WGS) entry which is preliminary data.</text>
</comment>
<evidence type="ECO:0000313" key="2">
    <source>
        <dbReference type="Proteomes" id="UP000265566"/>
    </source>
</evidence>
<protein>
    <submittedName>
        <fullName evidence="1">Uncharacterized protein</fullName>
    </submittedName>
</protein>
<evidence type="ECO:0000313" key="1">
    <source>
        <dbReference type="EMBL" id="RHN69438.1"/>
    </source>
</evidence>
<dbReference type="EMBL" id="PSQE01000003">
    <property type="protein sequence ID" value="RHN69438.1"/>
    <property type="molecule type" value="Genomic_DNA"/>
</dbReference>